<sequence>MPMFEQDMDWPPPAYEERAWDLVQDEYASRAQRRRAAGPYLAAVPALISGLDIQLDGELQALIEEAASELSRFDAEVGHIAAPFASILLRTESASSSEIENLTSGARQIALAELGEHASKNAQLIVGNVRTMQAALALSESIDGHAILEMHRALLEQSNPDIVGHWRDQQVWIGGGSLSPHTAQFVPPHHERVAELMDDLVDFSNRADLPVLVQTAIAHAQFETIHPFPDGNGRVGRALIQAMLRGARLTRNVTVPVSAGLLHDTSRYFDALSAYRSGDIAPIVRAIADASFAAVHNGRVLVQDLEAVQGQWREKVKVRRDSSVHRLLNVLLRQPVINGATAAEQLGITTVNAQVAINRLVDVGVLTQITDGRRNRIWVAEDVVQVLDQFAARAKRRR</sequence>
<name>A0A6H0SJ07_9MICC</name>
<keyword evidence="5" id="KW-1185">Reference proteome</keyword>
<evidence type="ECO:0000256" key="2">
    <source>
        <dbReference type="PIRSR" id="PIRSR640198-2"/>
    </source>
</evidence>
<feature type="active site" evidence="1">
    <location>
        <position position="226"/>
    </location>
</feature>
<evidence type="ECO:0000259" key="3">
    <source>
        <dbReference type="PROSITE" id="PS51459"/>
    </source>
</evidence>
<reference evidence="4 5" key="1">
    <citation type="submission" date="2018-09" db="EMBL/GenBank/DDBJ databases">
        <title>Glutamicibacter mishrai S5-52T (LMG 29155T = KCTC 39846T).</title>
        <authorList>
            <person name="Das S.K."/>
        </authorList>
    </citation>
    <scope>NUCLEOTIDE SEQUENCE [LARGE SCALE GENOMIC DNA]</scope>
    <source>
        <strain evidence="4 5">S5-52</strain>
    </source>
</reference>
<dbReference type="InterPro" id="IPR036597">
    <property type="entry name" value="Fido-like_dom_sf"/>
</dbReference>
<keyword evidence="2" id="KW-0547">Nucleotide-binding</keyword>
<evidence type="ECO:0000313" key="4">
    <source>
        <dbReference type="EMBL" id="QIV87463.1"/>
    </source>
</evidence>
<gene>
    <name evidence="4" type="ORF">D3791_10235</name>
</gene>
<proteinExistence type="predicted"/>
<dbReference type="PANTHER" id="PTHR13504">
    <property type="entry name" value="FIDO DOMAIN-CONTAINING PROTEIN DDB_G0283145"/>
    <property type="match status" value="1"/>
</dbReference>
<protein>
    <submittedName>
        <fullName evidence="4">Fic family protein</fullName>
    </submittedName>
</protein>
<dbReference type="SUPFAM" id="SSF140931">
    <property type="entry name" value="Fic-like"/>
    <property type="match status" value="1"/>
</dbReference>
<dbReference type="PROSITE" id="PS51459">
    <property type="entry name" value="FIDO"/>
    <property type="match status" value="1"/>
</dbReference>
<organism evidence="4 5">
    <name type="scientific">Glutamicibacter mishrai</name>
    <dbReference type="NCBI Taxonomy" id="1775880"/>
    <lineage>
        <taxon>Bacteria</taxon>
        <taxon>Bacillati</taxon>
        <taxon>Actinomycetota</taxon>
        <taxon>Actinomycetes</taxon>
        <taxon>Micrococcales</taxon>
        <taxon>Micrococcaceae</taxon>
        <taxon>Glutamicibacter</taxon>
    </lineage>
</organism>
<dbReference type="Gene3D" id="1.10.3290.10">
    <property type="entry name" value="Fido-like domain"/>
    <property type="match status" value="1"/>
</dbReference>
<dbReference type="InterPro" id="IPR003812">
    <property type="entry name" value="Fido"/>
</dbReference>
<dbReference type="Pfam" id="PF02661">
    <property type="entry name" value="Fic"/>
    <property type="match status" value="1"/>
</dbReference>
<evidence type="ECO:0000256" key="1">
    <source>
        <dbReference type="PIRSR" id="PIRSR640198-1"/>
    </source>
</evidence>
<accession>A0A6H0SJ07</accession>
<dbReference type="InterPro" id="IPR040198">
    <property type="entry name" value="Fido_containing"/>
</dbReference>
<dbReference type="GO" id="GO:0005524">
    <property type="term" value="F:ATP binding"/>
    <property type="evidence" value="ECO:0007669"/>
    <property type="project" value="UniProtKB-KW"/>
</dbReference>
<evidence type="ECO:0000313" key="5">
    <source>
        <dbReference type="Proteomes" id="UP000502331"/>
    </source>
</evidence>
<dbReference type="Proteomes" id="UP000502331">
    <property type="component" value="Chromosome"/>
</dbReference>
<dbReference type="AlphaFoldDB" id="A0A6H0SJ07"/>
<dbReference type="PANTHER" id="PTHR13504:SF38">
    <property type="entry name" value="FIDO DOMAIN-CONTAINING PROTEIN"/>
    <property type="match status" value="1"/>
</dbReference>
<feature type="binding site" evidence="2">
    <location>
        <begin position="230"/>
        <end position="237"/>
    </location>
    <ligand>
        <name>ATP</name>
        <dbReference type="ChEBI" id="CHEBI:30616"/>
    </ligand>
</feature>
<feature type="domain" description="Fido" evidence="3">
    <location>
        <begin position="142"/>
        <end position="289"/>
    </location>
</feature>
<keyword evidence="2" id="KW-0067">ATP-binding</keyword>
<dbReference type="EMBL" id="CP032549">
    <property type="protein sequence ID" value="QIV87463.1"/>
    <property type="molecule type" value="Genomic_DNA"/>
</dbReference>